<evidence type="ECO:0000256" key="9">
    <source>
        <dbReference type="ARBA" id="ARBA00022840"/>
    </source>
</evidence>
<dbReference type="PANTHER" id="PTHR30591">
    <property type="entry name" value="RECBCD ENZYME SUBUNIT RECC"/>
    <property type="match status" value="1"/>
</dbReference>
<comment type="subunit">
    <text evidence="14">Heterodimer of AddA and AddB.</text>
</comment>
<dbReference type="GO" id="GO:0003690">
    <property type="term" value="F:double-stranded DNA binding"/>
    <property type="evidence" value="ECO:0007669"/>
    <property type="project" value="UniProtKB-UniRule"/>
</dbReference>
<dbReference type="GO" id="GO:0051539">
    <property type="term" value="F:4 iron, 4 sulfur cluster binding"/>
    <property type="evidence" value="ECO:0007669"/>
    <property type="project" value="UniProtKB-KW"/>
</dbReference>
<feature type="domain" description="UvrD-like helicase C-terminal" evidence="15">
    <location>
        <begin position="276"/>
        <end position="582"/>
    </location>
</feature>
<comment type="cofactor">
    <cofactor evidence="14">
        <name>[4Fe-4S] cluster</name>
        <dbReference type="ChEBI" id="CHEBI:49883"/>
    </cofactor>
    <text evidence="14">Binds 1 [4Fe-4S] cluster.</text>
</comment>
<keyword evidence="4 14" id="KW-0547">Nucleotide-binding</keyword>
<dbReference type="PANTHER" id="PTHR30591:SF1">
    <property type="entry name" value="RECBCD ENZYME SUBUNIT RECC"/>
    <property type="match status" value="1"/>
</dbReference>
<evidence type="ECO:0000259" key="15">
    <source>
        <dbReference type="PROSITE" id="PS51217"/>
    </source>
</evidence>
<keyword evidence="8 14" id="KW-0269">Exonuclease</keyword>
<dbReference type="SUPFAM" id="SSF52540">
    <property type="entry name" value="P-loop containing nucleoside triphosphate hydrolases"/>
    <property type="match status" value="2"/>
</dbReference>
<dbReference type="PROSITE" id="PS51217">
    <property type="entry name" value="UVRD_HELICASE_CTER"/>
    <property type="match status" value="1"/>
</dbReference>
<keyword evidence="2 14" id="KW-0540">Nuclease</keyword>
<dbReference type="EC" id="3.1.-.-" evidence="14"/>
<evidence type="ECO:0000313" key="16">
    <source>
        <dbReference type="EMBL" id="KGR90551.1"/>
    </source>
</evidence>
<comment type="miscellaneous">
    <text evidence="14">Despite having conserved helicase domains, this subunit does not have helicase activity.</text>
</comment>
<evidence type="ECO:0000256" key="11">
    <source>
        <dbReference type="ARBA" id="ARBA00023014"/>
    </source>
</evidence>
<evidence type="ECO:0000256" key="2">
    <source>
        <dbReference type="ARBA" id="ARBA00022722"/>
    </source>
</evidence>
<dbReference type="Proteomes" id="UP000030595">
    <property type="component" value="Unassembled WGS sequence"/>
</dbReference>
<dbReference type="NCBIfam" id="TIGR02773">
    <property type="entry name" value="addB_Gpos"/>
    <property type="match status" value="1"/>
</dbReference>
<comment type="caution">
    <text evidence="16">The sequence shown here is derived from an EMBL/GenBank/DDBJ whole genome shotgun (WGS) entry which is preliminary data.</text>
</comment>
<evidence type="ECO:0000313" key="17">
    <source>
        <dbReference type="Proteomes" id="UP000030595"/>
    </source>
</evidence>
<dbReference type="Pfam" id="PF21445">
    <property type="entry name" value="ADDB_N"/>
    <property type="match status" value="1"/>
</dbReference>
<dbReference type="OrthoDB" id="9758506at2"/>
<evidence type="ECO:0000256" key="10">
    <source>
        <dbReference type="ARBA" id="ARBA00023004"/>
    </source>
</evidence>
<dbReference type="GO" id="GO:0005524">
    <property type="term" value="F:ATP binding"/>
    <property type="evidence" value="ECO:0007669"/>
    <property type="project" value="UniProtKB-UniRule"/>
</dbReference>
<accession>A0A0A3J0R2</accession>
<evidence type="ECO:0000256" key="14">
    <source>
        <dbReference type="HAMAP-Rule" id="MF_01452"/>
    </source>
</evidence>
<proteinExistence type="inferred from homology"/>
<dbReference type="InterPro" id="IPR027417">
    <property type="entry name" value="P-loop_NTPase"/>
</dbReference>
<name>A0A0A3J0R2_9BACL</name>
<dbReference type="Gene3D" id="6.10.140.1030">
    <property type="match status" value="1"/>
</dbReference>
<keyword evidence="10 14" id="KW-0408">Iron</keyword>
<keyword evidence="1 14" id="KW-0004">4Fe-4S</keyword>
<dbReference type="RefSeq" id="WP_036176423.1">
    <property type="nucleotide sequence ID" value="NZ_AVCZ01000017.1"/>
</dbReference>
<sequence length="1174" mass="136106">MSIRIISGRAGSGKSTLIQNEIVTELKRDPLGTPIYVIVPDQMSFSTEYELTNHYDIRGMIRAQVMTFKRLAWYVLQETGGIAKEKIDKIGYRMLIRRLLMEHKDEFSLFRQAADKRGFTEEVEQLIKEFSQYNINSEALHEVIGKLEGTQAPHTLISKTKDLQLILQELEQQLGDTYVDGDSFFPVLVEQLPNSEKIKQAHIYIDGFTAFTVREFDIVKQLIALAERVTIVLPFENEQDKDDDQALFYRSAVMYDKLMDEAKQLQIEVEPRVHLTGNYRFLNNDLRQIEANFHEPIVKPVKSDGFVRVLEGANRRAEVHGIAREICRLVKEEKVRYQDIGIMYRQADVYDPLILTIFPQYDIPVFTNEKKAMLHHPLIEFSRSILEVVTSKWQYEPVFRSVKTDLFFPLKSNLTEMREKADQFENFVIAQGIYGYRWFEESRWFYKKYRGLEFLTKRQTDEELAIQRTIDEMRSLISEPLMELQKNLEDSETGRDIALALYQCIENLQVYEKLQALKDEELEKNLLISAAEHDQAWNRWINVLDQFVIMFGDQKMTVEEAAKILDEGYDTLQFSSIPPAVDEVTVATVEYSRFDNMKVVFVIGVNDGVYPMRMDYEGLITDVEREWFSAVDTELSPTSKHRLLQEAFLIYRAFSSPTERLYVTFASADEESKSLLPSLYINRLHKLFEINGEKTLPHERILIDPIEELDKSNVLSYLQHPATAIAYLMMQLRQAQYTNELAPEWVALKTYYEQDIKWKSTLQSIMGPLEKKNEAERLTQDITDELYGTELTSSVSRVEKFYSCPFAHFTTYGLGLEERAQYKLENFAMGDLFHEALKWISIETEKKKIAWNKLSKEQCALLARSAVEHIVPVFSHQILLSSARYRYIQHKLIRIVERTMIALSQQAKSSHFRPIAIEASFGPGKEMLPPLEIDLNGGRKMKLRGRIDRIDSAEVDQKAFLRVIDYKSSSRDLDLNEVYYGLSLQLLTYLNVAVDNASHWITGEAKPAGVLYVHVHNPILKIEEELDEATLEMERLRKFRMKGLLAEDIDSLVLMDEELQESGKSKIIPVQLKKDGSVYQRNSRVVIPFEMDHLQQYVRSKHKQAGDGILSGETSIGPYKLKNKTACDFCSFKSVCQFDPTDNMQNYHQLQAEQSENILHKIKEELNSDASDTF</sequence>
<evidence type="ECO:0000256" key="1">
    <source>
        <dbReference type="ARBA" id="ARBA00022485"/>
    </source>
</evidence>
<comment type="similarity">
    <text evidence="14">Belongs to the helicase family. AddB/RexB type 1 subfamily.</text>
</comment>
<keyword evidence="6 14" id="KW-0378">Hydrolase</keyword>
<keyword evidence="12 14" id="KW-0238">DNA-binding</keyword>
<dbReference type="GO" id="GO:0046872">
    <property type="term" value="F:metal ion binding"/>
    <property type="evidence" value="ECO:0007669"/>
    <property type="project" value="UniProtKB-KW"/>
</dbReference>
<organism evidence="16 17">
    <name type="scientific">Ureibacillus massiliensis 4400831 = CIP 108448 = CCUG 49529</name>
    <dbReference type="NCBI Taxonomy" id="1211035"/>
    <lineage>
        <taxon>Bacteria</taxon>
        <taxon>Bacillati</taxon>
        <taxon>Bacillota</taxon>
        <taxon>Bacilli</taxon>
        <taxon>Bacillales</taxon>
        <taxon>Caryophanaceae</taxon>
        <taxon>Ureibacillus</taxon>
    </lineage>
</organism>
<feature type="binding site" evidence="14">
    <location>
        <position position="1136"/>
    </location>
    <ligand>
        <name>[4Fe-4S] cluster</name>
        <dbReference type="ChEBI" id="CHEBI:49883"/>
    </ligand>
</feature>
<keyword evidence="7 14" id="KW-0347">Helicase</keyword>
<evidence type="ECO:0000256" key="13">
    <source>
        <dbReference type="ARBA" id="ARBA00023204"/>
    </source>
</evidence>
<protein>
    <recommendedName>
        <fullName evidence="14">ATP-dependent helicase/deoxyribonuclease subunit B</fullName>
        <ecNumber evidence="14">3.1.-.-</ecNumber>
    </recommendedName>
    <alternativeName>
        <fullName evidence="14">ATP-dependent helicase/nuclease subunit AddB</fullName>
    </alternativeName>
</protein>
<dbReference type="InterPro" id="IPR014140">
    <property type="entry name" value="DNA_helicase_suAddB"/>
</dbReference>
<feature type="binding site" evidence="14">
    <location>
        <position position="1130"/>
    </location>
    <ligand>
        <name>[4Fe-4S] cluster</name>
        <dbReference type="ChEBI" id="CHEBI:49883"/>
    </ligand>
</feature>
<dbReference type="Gene3D" id="3.40.50.300">
    <property type="entry name" value="P-loop containing nucleotide triphosphate hydrolases"/>
    <property type="match status" value="3"/>
</dbReference>
<keyword evidence="3 14" id="KW-0479">Metal-binding</keyword>
<evidence type="ECO:0000256" key="7">
    <source>
        <dbReference type="ARBA" id="ARBA00022806"/>
    </source>
</evidence>
<dbReference type="eggNOG" id="COG3857">
    <property type="taxonomic scope" value="Bacteria"/>
</dbReference>
<keyword evidence="17" id="KW-1185">Reference proteome</keyword>
<dbReference type="GO" id="GO:0000724">
    <property type="term" value="P:double-strand break repair via homologous recombination"/>
    <property type="evidence" value="ECO:0007669"/>
    <property type="project" value="UniProtKB-UniRule"/>
</dbReference>
<comment type="cofactor">
    <cofactor evidence="14">
        <name>Mg(2+)</name>
        <dbReference type="ChEBI" id="CHEBI:18420"/>
    </cofactor>
</comment>
<keyword evidence="13 14" id="KW-0234">DNA repair</keyword>
<evidence type="ECO:0000256" key="4">
    <source>
        <dbReference type="ARBA" id="ARBA00022741"/>
    </source>
</evidence>
<evidence type="ECO:0000256" key="3">
    <source>
        <dbReference type="ARBA" id="ARBA00022723"/>
    </source>
</evidence>
<keyword evidence="5 14" id="KW-0227">DNA damage</keyword>
<feature type="binding site" evidence="14">
    <location>
        <position position="1127"/>
    </location>
    <ligand>
        <name>[4Fe-4S] cluster</name>
        <dbReference type="ChEBI" id="CHEBI:49883"/>
    </ligand>
</feature>
<feature type="binding site" evidence="14">
    <location>
        <position position="804"/>
    </location>
    <ligand>
        <name>[4Fe-4S] cluster</name>
        <dbReference type="ChEBI" id="CHEBI:49883"/>
    </ligand>
</feature>
<dbReference type="GO" id="GO:0008409">
    <property type="term" value="F:5'-3' exonuclease activity"/>
    <property type="evidence" value="ECO:0007669"/>
    <property type="project" value="UniProtKB-UniRule"/>
</dbReference>
<dbReference type="InterPro" id="IPR038726">
    <property type="entry name" value="PDDEXK_AddAB-type"/>
</dbReference>
<dbReference type="InterPro" id="IPR049035">
    <property type="entry name" value="ADDB_N"/>
</dbReference>
<keyword evidence="9 14" id="KW-0067">ATP-binding</keyword>
<evidence type="ECO:0000256" key="12">
    <source>
        <dbReference type="ARBA" id="ARBA00023125"/>
    </source>
</evidence>
<dbReference type="InterPro" id="IPR011604">
    <property type="entry name" value="PDDEXK-like_dom_sf"/>
</dbReference>
<dbReference type="HAMAP" id="MF_01452">
    <property type="entry name" value="AddB_type1"/>
    <property type="match status" value="1"/>
</dbReference>
<dbReference type="Gene3D" id="3.90.320.10">
    <property type="match status" value="1"/>
</dbReference>
<evidence type="ECO:0000256" key="8">
    <source>
        <dbReference type="ARBA" id="ARBA00022839"/>
    </source>
</evidence>
<comment type="function">
    <text evidence="14">The heterodimer acts as both an ATP-dependent DNA helicase and an ATP-dependent, dual-direction single-stranded exonuclease. Recognizes the chi site generating a DNA molecule suitable for the initiation of homologous recombination. The AddB subunit has 5' -&gt; 3' nuclease activity but not helicase activity.</text>
</comment>
<reference evidence="16 17" key="1">
    <citation type="submission" date="2014-02" db="EMBL/GenBank/DDBJ databases">
        <title>Draft genome sequence of Lysinibacillus massiliensis CCUG 49529.</title>
        <authorList>
            <person name="Zhang F."/>
            <person name="Wang G."/>
            <person name="Zhang L."/>
        </authorList>
    </citation>
    <scope>NUCLEOTIDE SEQUENCE [LARGE SCALE GENOMIC DNA]</scope>
    <source>
        <strain evidence="16 17">CCUG 49529</strain>
    </source>
</reference>
<dbReference type="GO" id="GO:0004386">
    <property type="term" value="F:helicase activity"/>
    <property type="evidence" value="ECO:0007669"/>
    <property type="project" value="UniProtKB-KW"/>
</dbReference>
<dbReference type="Pfam" id="PF12705">
    <property type="entry name" value="PDDEXK_1"/>
    <property type="match status" value="1"/>
</dbReference>
<keyword evidence="11 14" id="KW-0411">Iron-sulfur</keyword>
<dbReference type="InterPro" id="IPR014017">
    <property type="entry name" value="DNA_helicase_UvrD-like_C"/>
</dbReference>
<evidence type="ECO:0000256" key="5">
    <source>
        <dbReference type="ARBA" id="ARBA00022763"/>
    </source>
</evidence>
<evidence type="ECO:0000256" key="6">
    <source>
        <dbReference type="ARBA" id="ARBA00022801"/>
    </source>
</evidence>
<dbReference type="EMBL" id="JPVQ01000017">
    <property type="protein sequence ID" value="KGR90551.1"/>
    <property type="molecule type" value="Genomic_DNA"/>
</dbReference>
<dbReference type="AlphaFoldDB" id="A0A0A3J0R2"/>
<gene>
    <name evidence="14" type="primary">addB</name>
    <name evidence="16" type="ORF">CD30_10785</name>
</gene>